<evidence type="ECO:0000313" key="2">
    <source>
        <dbReference type="EMBL" id="RNA35824.1"/>
    </source>
</evidence>
<reference evidence="2 3" key="1">
    <citation type="journal article" date="2018" name="Sci. Rep.">
        <title>Genomic signatures of local adaptation to the degree of environmental predictability in rotifers.</title>
        <authorList>
            <person name="Franch-Gras L."/>
            <person name="Hahn C."/>
            <person name="Garcia-Roger E.M."/>
            <person name="Carmona M.J."/>
            <person name="Serra M."/>
            <person name="Gomez A."/>
        </authorList>
    </citation>
    <scope>NUCLEOTIDE SEQUENCE [LARGE SCALE GENOMIC DNA]</scope>
    <source>
        <strain evidence="2">HYR1</strain>
    </source>
</reference>
<keyword evidence="1" id="KW-0812">Transmembrane</keyword>
<feature type="transmembrane region" description="Helical" evidence="1">
    <location>
        <begin position="148"/>
        <end position="168"/>
    </location>
</feature>
<name>A0A3M7SIU8_BRAPC</name>
<keyword evidence="1" id="KW-1133">Transmembrane helix</keyword>
<evidence type="ECO:0000313" key="3">
    <source>
        <dbReference type="Proteomes" id="UP000276133"/>
    </source>
</evidence>
<dbReference type="EMBL" id="REGN01001283">
    <property type="protein sequence ID" value="RNA35824.1"/>
    <property type="molecule type" value="Genomic_DNA"/>
</dbReference>
<protein>
    <submittedName>
        <fullName evidence="2">Uncharacterized protein</fullName>
    </submittedName>
</protein>
<accession>A0A3M7SIU8</accession>
<dbReference type="Proteomes" id="UP000276133">
    <property type="component" value="Unassembled WGS sequence"/>
</dbReference>
<proteinExistence type="predicted"/>
<comment type="caution">
    <text evidence="2">The sequence shown here is derived from an EMBL/GenBank/DDBJ whole genome shotgun (WGS) entry which is preliminary data.</text>
</comment>
<feature type="transmembrane region" description="Helical" evidence="1">
    <location>
        <begin position="38"/>
        <end position="56"/>
    </location>
</feature>
<feature type="transmembrane region" description="Helical" evidence="1">
    <location>
        <begin position="111"/>
        <end position="134"/>
    </location>
</feature>
<gene>
    <name evidence="2" type="ORF">BpHYR1_022663</name>
</gene>
<organism evidence="2 3">
    <name type="scientific">Brachionus plicatilis</name>
    <name type="common">Marine rotifer</name>
    <name type="synonym">Brachionus muelleri</name>
    <dbReference type="NCBI Taxonomy" id="10195"/>
    <lineage>
        <taxon>Eukaryota</taxon>
        <taxon>Metazoa</taxon>
        <taxon>Spiralia</taxon>
        <taxon>Gnathifera</taxon>
        <taxon>Rotifera</taxon>
        <taxon>Eurotatoria</taxon>
        <taxon>Monogononta</taxon>
        <taxon>Pseudotrocha</taxon>
        <taxon>Ploima</taxon>
        <taxon>Brachionidae</taxon>
        <taxon>Brachionus</taxon>
    </lineage>
</organism>
<keyword evidence="3" id="KW-1185">Reference proteome</keyword>
<keyword evidence="1" id="KW-0472">Membrane</keyword>
<sequence>MDNFTIKLILENYEYPDKDFCLFRAFPQNRLLLLTKPIGSFECTCLYIWLIKLYFYDFGLKQLEKFCFNFENKSCDFVSMGKRCHSENFIRIKKNNYHIDAYYGSEILSVFMFYLTPVVSIFGSITNTACLIILKKLLLSDKSQNKQIIFKLMFINCCLNLIFAFIYLCHSPSICAFQNGSDLKI</sequence>
<dbReference type="AlphaFoldDB" id="A0A3M7SIU8"/>
<evidence type="ECO:0000256" key="1">
    <source>
        <dbReference type="SAM" id="Phobius"/>
    </source>
</evidence>